<keyword evidence="13 17" id="KW-0407">Ion channel</keyword>
<comment type="subcellular location">
    <subcellularLocation>
        <location evidence="1">Cell membrane</location>
        <topology evidence="1">Multi-pass membrane protein</topology>
    </subcellularLocation>
</comment>
<feature type="transmembrane region" description="Helical" evidence="17">
    <location>
        <begin position="106"/>
        <end position="130"/>
    </location>
</feature>
<keyword evidence="5 17" id="KW-0812">Transmembrane</keyword>
<dbReference type="OrthoDB" id="187568at2759"/>
<dbReference type="GO" id="GO:0072320">
    <property type="term" value="F:volume-sensitive chloride channel activity"/>
    <property type="evidence" value="ECO:0007669"/>
    <property type="project" value="TreeGrafter"/>
</dbReference>
<dbReference type="PANTHER" id="PTHR12424">
    <property type="entry name" value="TWEETY-RELATED"/>
    <property type="match status" value="1"/>
</dbReference>
<evidence type="ECO:0000256" key="18">
    <source>
        <dbReference type="SAM" id="MobiDB-lite"/>
    </source>
</evidence>
<feature type="compositionally biased region" description="Polar residues" evidence="18">
    <location>
        <begin position="496"/>
        <end position="511"/>
    </location>
</feature>
<dbReference type="GO" id="GO:0005229">
    <property type="term" value="F:intracellularly calcium-gated chloride channel activity"/>
    <property type="evidence" value="ECO:0007669"/>
    <property type="project" value="TreeGrafter"/>
</dbReference>
<evidence type="ECO:0000256" key="13">
    <source>
        <dbReference type="ARBA" id="ARBA00023303"/>
    </source>
</evidence>
<gene>
    <name evidence="19" type="ORF">GSTENG00015409001</name>
</gene>
<comment type="subunit">
    <text evidence="16">Homotetramer; disulfide-linked. Homodimer.</text>
</comment>
<reference evidence="19" key="2">
    <citation type="submission" date="2004-02" db="EMBL/GenBank/DDBJ databases">
        <authorList>
            <consortium name="Genoscope"/>
            <consortium name="Whitehead Institute Centre for Genome Research"/>
        </authorList>
    </citation>
    <scope>NUCLEOTIDE SEQUENCE</scope>
</reference>
<feature type="non-terminal residue" evidence="19">
    <location>
        <position position="1"/>
    </location>
</feature>
<feature type="compositionally biased region" description="Acidic residues" evidence="18">
    <location>
        <begin position="482"/>
        <end position="495"/>
    </location>
</feature>
<evidence type="ECO:0000256" key="14">
    <source>
        <dbReference type="ARBA" id="ARBA00024167"/>
    </source>
</evidence>
<evidence type="ECO:0000256" key="8">
    <source>
        <dbReference type="ARBA" id="ARBA00023136"/>
    </source>
</evidence>
<evidence type="ECO:0000256" key="12">
    <source>
        <dbReference type="ARBA" id="ARBA00023214"/>
    </source>
</evidence>
<dbReference type="GO" id="GO:0030868">
    <property type="term" value="C:smooth endoplasmic reticulum membrane"/>
    <property type="evidence" value="ECO:0007669"/>
    <property type="project" value="TreeGrafter"/>
</dbReference>
<feature type="compositionally biased region" description="Acidic residues" evidence="18">
    <location>
        <begin position="83"/>
        <end position="92"/>
    </location>
</feature>
<dbReference type="InterPro" id="IPR006990">
    <property type="entry name" value="Tweety"/>
</dbReference>
<dbReference type="PANTHER" id="PTHR12424:SF5">
    <property type="entry name" value="PROTEIN TWEETY HOMOLOG 1"/>
    <property type="match status" value="1"/>
</dbReference>
<evidence type="ECO:0000256" key="11">
    <source>
        <dbReference type="ARBA" id="ARBA00023180"/>
    </source>
</evidence>
<feature type="region of interest" description="Disordered" evidence="18">
    <location>
        <begin position="529"/>
        <end position="590"/>
    </location>
</feature>
<dbReference type="GO" id="GO:0005886">
    <property type="term" value="C:plasma membrane"/>
    <property type="evidence" value="ECO:0007669"/>
    <property type="project" value="UniProtKB-SubCell"/>
</dbReference>
<organism evidence="19">
    <name type="scientific">Tetraodon nigroviridis</name>
    <name type="common">Spotted green pufferfish</name>
    <name type="synonym">Chelonodon nigroviridis</name>
    <dbReference type="NCBI Taxonomy" id="99883"/>
    <lineage>
        <taxon>Eukaryota</taxon>
        <taxon>Metazoa</taxon>
        <taxon>Chordata</taxon>
        <taxon>Craniata</taxon>
        <taxon>Vertebrata</taxon>
        <taxon>Euteleostomi</taxon>
        <taxon>Actinopterygii</taxon>
        <taxon>Neopterygii</taxon>
        <taxon>Teleostei</taxon>
        <taxon>Neoteleostei</taxon>
        <taxon>Acanthomorphata</taxon>
        <taxon>Eupercaria</taxon>
        <taxon>Tetraodontiformes</taxon>
        <taxon>Tetradontoidea</taxon>
        <taxon>Tetraodontidae</taxon>
        <taxon>Tetraodon</taxon>
    </lineage>
</organism>
<keyword evidence="12 17" id="KW-0868">Chloride</keyword>
<evidence type="ECO:0000256" key="10">
    <source>
        <dbReference type="ARBA" id="ARBA00023173"/>
    </source>
</evidence>
<keyword evidence="7 17" id="KW-0406">Ion transport</keyword>
<dbReference type="Pfam" id="PF04906">
    <property type="entry name" value="Tweety"/>
    <property type="match status" value="3"/>
</dbReference>
<evidence type="ECO:0000256" key="1">
    <source>
        <dbReference type="ARBA" id="ARBA00004651"/>
    </source>
</evidence>
<dbReference type="GO" id="GO:0034707">
    <property type="term" value="C:chloride channel complex"/>
    <property type="evidence" value="ECO:0007669"/>
    <property type="project" value="UniProtKB-UniRule"/>
</dbReference>
<evidence type="ECO:0000313" key="19">
    <source>
        <dbReference type="EMBL" id="CAF97908.1"/>
    </source>
</evidence>
<comment type="catalytic activity">
    <reaction evidence="14">
        <text>chloride(in) = chloride(out)</text>
        <dbReference type="Rhea" id="RHEA:29823"/>
        <dbReference type="ChEBI" id="CHEBI:17996"/>
    </reaction>
</comment>
<comment type="function">
    <text evidence="17">Probable chloride channel.</text>
</comment>
<evidence type="ECO:0000256" key="15">
    <source>
        <dbReference type="ARBA" id="ARBA00044642"/>
    </source>
</evidence>
<evidence type="ECO:0000256" key="6">
    <source>
        <dbReference type="ARBA" id="ARBA00022989"/>
    </source>
</evidence>
<comment type="caution">
    <text evidence="17">Lacks conserved residue(s) required for the propagation of feature annotation.</text>
</comment>
<comment type="similarity">
    <text evidence="2 17">Belongs to the tweety family.</text>
</comment>
<sequence length="590" mass="64155">AAMATVPSYTPSLWVRLCHALPRLDLTMQMKDNTFAPDSWEYQQTLLVLSSASAIALVISLLVVLSFLIYYCCCHRGDRSEGSEEEEEDEDGSTGHGYSGKKGRGICCVTWVAVAAVTLCCVAIGIGFYGNSEANDGMYQLTSSLLTANYTLASIDLLISDTVAGLQLSVSGPLTSMEELFSGSKPFLVSTRNCRRLSENVINLLSSISLVRASFEAGLGNESNASAASIVPLTPVPPSVAPTVVPSSSLIPRSFSPGWAANALMVNEDYRMTVLAWLALFLSWGSLGLETATVVALSDFCSEPNTFILNTTQFNIGTSSDVLDYYLTCSRRMNSPFQQLLTQSQRALSNIHTHLSSLDRNALTQFPKAEVCWFKKEADFMVLFWVVWSGANLVHVLILDPSQKSLREVQQILNATEGNFHQLVALLNCRGLNKDYIDSLKGLCYDGMEGLLYLSLYSFLSALAFTAILCSLPGAWRSFPSESEEYEDSDSESEDPFTSHQARRQTSSGSQRGAMAPFYNYPGAGWTPPFSSAPPLPTPNVSSNGNPGYESLPLADRQSPPPSYSPSMLTGYGGSQSHPNPAHSRNLYSR</sequence>
<evidence type="ECO:0000256" key="9">
    <source>
        <dbReference type="ARBA" id="ARBA00023157"/>
    </source>
</evidence>
<proteinExistence type="inferred from homology"/>
<keyword evidence="9" id="KW-1015">Disulfide bond</keyword>
<evidence type="ECO:0000256" key="3">
    <source>
        <dbReference type="ARBA" id="ARBA00022448"/>
    </source>
</evidence>
<evidence type="ECO:0000256" key="2">
    <source>
        <dbReference type="ARBA" id="ARBA00009849"/>
    </source>
</evidence>
<evidence type="ECO:0000256" key="7">
    <source>
        <dbReference type="ARBA" id="ARBA00023065"/>
    </source>
</evidence>
<evidence type="ECO:0000256" key="5">
    <source>
        <dbReference type="ARBA" id="ARBA00022692"/>
    </source>
</evidence>
<evidence type="ECO:0000256" key="4">
    <source>
        <dbReference type="ARBA" id="ARBA00022475"/>
    </source>
</evidence>
<dbReference type="AlphaFoldDB" id="Q4SN74"/>
<keyword evidence="3 17" id="KW-0813">Transport</keyword>
<accession>Q4SN74</accession>
<dbReference type="EMBL" id="CAAE01014543">
    <property type="protein sequence ID" value="CAF97908.1"/>
    <property type="molecule type" value="Genomic_DNA"/>
</dbReference>
<protein>
    <recommendedName>
        <fullName evidence="17">Protein tweety homolog</fullName>
    </recommendedName>
</protein>
<keyword evidence="8 17" id="KW-0472">Membrane</keyword>
<feature type="region of interest" description="Disordered" evidence="18">
    <location>
        <begin position="81"/>
        <end position="101"/>
    </location>
</feature>
<dbReference type="KEGG" id="tng:GSTEN00015409G001"/>
<evidence type="ECO:0000256" key="17">
    <source>
        <dbReference type="RuleBase" id="RU361114"/>
    </source>
</evidence>
<evidence type="ECO:0000256" key="16">
    <source>
        <dbReference type="ARBA" id="ARBA00047042"/>
    </source>
</evidence>
<feature type="transmembrane region" description="Helical" evidence="17">
    <location>
        <begin position="46"/>
        <end position="71"/>
    </location>
</feature>
<feature type="region of interest" description="Disordered" evidence="18">
    <location>
        <begin position="481"/>
        <end position="514"/>
    </location>
</feature>
<comment type="caution">
    <text evidence="19">The sequence shown here is derived from an EMBL/GenBank/DDBJ whole genome shotgun (WGS) entry which is preliminary data.</text>
</comment>
<name>Q4SN74_TETNG</name>
<reference evidence="19" key="1">
    <citation type="journal article" date="2004" name="Nature">
        <title>Genome duplication in the teleost fish Tetraodon nigroviridis reveals the early vertebrate proto-karyotype.</title>
        <authorList>
            <person name="Jaillon O."/>
            <person name="Aury J.-M."/>
            <person name="Brunet F."/>
            <person name="Petit J.-L."/>
            <person name="Stange-Thomann N."/>
            <person name="Mauceli E."/>
            <person name="Bouneau L."/>
            <person name="Fischer C."/>
            <person name="Ozouf-Costaz C."/>
            <person name="Bernot A."/>
            <person name="Nicaud S."/>
            <person name="Jaffe D."/>
            <person name="Fisher S."/>
            <person name="Lutfalla G."/>
            <person name="Dossat C."/>
            <person name="Segurens B."/>
            <person name="Dasilva C."/>
            <person name="Salanoubat M."/>
            <person name="Levy M."/>
            <person name="Boudet N."/>
            <person name="Castellano S."/>
            <person name="Anthouard V."/>
            <person name="Jubin C."/>
            <person name="Castelli V."/>
            <person name="Katinka M."/>
            <person name="Vacherie B."/>
            <person name="Biemont C."/>
            <person name="Skalli Z."/>
            <person name="Cattolico L."/>
            <person name="Poulain J."/>
            <person name="De Berardinis V."/>
            <person name="Cruaud C."/>
            <person name="Duprat S."/>
            <person name="Brottier P."/>
            <person name="Coutanceau J.-P."/>
            <person name="Gouzy J."/>
            <person name="Parra G."/>
            <person name="Lardier G."/>
            <person name="Chapple C."/>
            <person name="McKernan K.J."/>
            <person name="McEwan P."/>
            <person name="Bosak S."/>
            <person name="Kellis M."/>
            <person name="Volff J.-N."/>
            <person name="Guigo R."/>
            <person name="Zody M.C."/>
            <person name="Mesirov J."/>
            <person name="Lindblad-Toh K."/>
            <person name="Birren B."/>
            <person name="Nusbaum C."/>
            <person name="Kahn D."/>
            <person name="Robinson-Rechavi M."/>
            <person name="Laudet V."/>
            <person name="Schachter V."/>
            <person name="Quetier F."/>
            <person name="Saurin W."/>
            <person name="Scarpelli C."/>
            <person name="Wincker P."/>
            <person name="Lander E.S."/>
            <person name="Weissenbach J."/>
            <person name="Roest Crollius H."/>
        </authorList>
    </citation>
    <scope>NUCLEOTIDE SEQUENCE [LARGE SCALE GENOMIC DNA]</scope>
</reference>
<keyword evidence="11" id="KW-0325">Glycoprotein</keyword>
<keyword evidence="10 17" id="KW-0869">Chloride channel</keyword>
<keyword evidence="6 17" id="KW-1133">Transmembrane helix</keyword>
<keyword evidence="4" id="KW-1003">Cell membrane</keyword>
<comment type="catalytic activity">
    <reaction evidence="15">
        <text>L-glutamate(out) = L-glutamate(in)</text>
        <dbReference type="Rhea" id="RHEA:66336"/>
        <dbReference type="ChEBI" id="CHEBI:29985"/>
    </reaction>
    <physiologicalReaction direction="right-to-left" evidence="15">
        <dbReference type="Rhea" id="RHEA:66338"/>
    </physiologicalReaction>
</comment>